<dbReference type="EMBL" id="JADBJN010000003">
    <property type="protein sequence ID" value="KAG5670028.1"/>
    <property type="molecule type" value="Genomic_DNA"/>
</dbReference>
<keyword evidence="1" id="KW-0732">Signal</keyword>
<gene>
    <name evidence="2" type="ORF">PVAND_000315</name>
</gene>
<accession>A0A9J6BJM3</accession>
<dbReference type="AlphaFoldDB" id="A0A9J6BJM3"/>
<keyword evidence="3" id="KW-1185">Reference proteome</keyword>
<sequence length="90" mass="9637">MKYILIALLFVYAVNSLPQGELEEGEVAIRPAQWGCGGGCSCGCSSQMWMCKPCMPSCCTRTQVLIKPVHVPVPVPVFVTCCSSSDTSCC</sequence>
<comment type="caution">
    <text evidence="2">The sequence shown here is derived from an EMBL/GenBank/DDBJ whole genome shotgun (WGS) entry which is preliminary data.</text>
</comment>
<evidence type="ECO:0000256" key="1">
    <source>
        <dbReference type="SAM" id="SignalP"/>
    </source>
</evidence>
<feature type="signal peptide" evidence="1">
    <location>
        <begin position="1"/>
        <end position="16"/>
    </location>
</feature>
<feature type="chain" id="PRO_5039886579" evidence="1">
    <location>
        <begin position="17"/>
        <end position="90"/>
    </location>
</feature>
<evidence type="ECO:0000313" key="3">
    <source>
        <dbReference type="Proteomes" id="UP001107558"/>
    </source>
</evidence>
<reference evidence="2" key="1">
    <citation type="submission" date="2021-03" db="EMBL/GenBank/DDBJ databases">
        <title>Chromosome level genome of the anhydrobiotic midge Polypedilum vanderplanki.</title>
        <authorList>
            <person name="Yoshida Y."/>
            <person name="Kikawada T."/>
            <person name="Gusev O."/>
        </authorList>
    </citation>
    <scope>NUCLEOTIDE SEQUENCE</scope>
    <source>
        <strain evidence="2">NIAS01</strain>
        <tissue evidence="2">Whole body or cell culture</tissue>
    </source>
</reference>
<name>A0A9J6BJM3_POLVA</name>
<dbReference type="Proteomes" id="UP001107558">
    <property type="component" value="Chromosome 3"/>
</dbReference>
<protein>
    <submittedName>
        <fullName evidence="2">Uncharacterized protein</fullName>
    </submittedName>
</protein>
<organism evidence="2 3">
    <name type="scientific">Polypedilum vanderplanki</name>
    <name type="common">Sleeping chironomid midge</name>
    <dbReference type="NCBI Taxonomy" id="319348"/>
    <lineage>
        <taxon>Eukaryota</taxon>
        <taxon>Metazoa</taxon>
        <taxon>Ecdysozoa</taxon>
        <taxon>Arthropoda</taxon>
        <taxon>Hexapoda</taxon>
        <taxon>Insecta</taxon>
        <taxon>Pterygota</taxon>
        <taxon>Neoptera</taxon>
        <taxon>Endopterygota</taxon>
        <taxon>Diptera</taxon>
        <taxon>Nematocera</taxon>
        <taxon>Chironomoidea</taxon>
        <taxon>Chironomidae</taxon>
        <taxon>Chironominae</taxon>
        <taxon>Polypedilum</taxon>
        <taxon>Polypedilum</taxon>
    </lineage>
</organism>
<evidence type="ECO:0000313" key="2">
    <source>
        <dbReference type="EMBL" id="KAG5670028.1"/>
    </source>
</evidence>
<proteinExistence type="predicted"/>